<protein>
    <submittedName>
        <fullName evidence="7">Uncharacterized protein</fullName>
    </submittedName>
</protein>
<feature type="chain" id="PRO_5042194577" evidence="6">
    <location>
        <begin position="28"/>
        <end position="718"/>
    </location>
</feature>
<feature type="transmembrane region" description="Helical" evidence="5">
    <location>
        <begin position="635"/>
        <end position="658"/>
    </location>
</feature>
<keyword evidence="5" id="KW-0472">Membrane</keyword>
<keyword evidence="1" id="KW-0433">Leucine-rich repeat</keyword>
<dbReference type="SMART" id="SM00369">
    <property type="entry name" value="LRR_TYP"/>
    <property type="match status" value="7"/>
</dbReference>
<feature type="signal peptide" evidence="6">
    <location>
        <begin position="1"/>
        <end position="27"/>
    </location>
</feature>
<dbReference type="InterPro" id="IPR001611">
    <property type="entry name" value="Leu-rich_rpt"/>
</dbReference>
<evidence type="ECO:0000256" key="6">
    <source>
        <dbReference type="SAM" id="SignalP"/>
    </source>
</evidence>
<dbReference type="Proteomes" id="UP001209878">
    <property type="component" value="Unassembled WGS sequence"/>
</dbReference>
<dbReference type="InterPro" id="IPR050328">
    <property type="entry name" value="Dev_Immune_Receptor"/>
</dbReference>
<dbReference type="InterPro" id="IPR003591">
    <property type="entry name" value="Leu-rich_rpt_typical-subtyp"/>
</dbReference>
<keyword evidence="5" id="KW-0812">Transmembrane</keyword>
<reference evidence="7" key="1">
    <citation type="journal article" date="2023" name="Mol. Biol. Evol.">
        <title>Third-Generation Sequencing Reveals the Adaptive Role of the Epigenome in Three Deep-Sea Polychaetes.</title>
        <authorList>
            <person name="Perez M."/>
            <person name="Aroh O."/>
            <person name="Sun Y."/>
            <person name="Lan Y."/>
            <person name="Juniper S.K."/>
            <person name="Young C.R."/>
            <person name="Angers B."/>
            <person name="Qian P.Y."/>
        </authorList>
    </citation>
    <scope>NUCLEOTIDE SEQUENCE</scope>
    <source>
        <strain evidence="7">R07B-5</strain>
    </source>
</reference>
<dbReference type="SUPFAM" id="SSF52047">
    <property type="entry name" value="RNI-like"/>
    <property type="match status" value="1"/>
</dbReference>
<dbReference type="EMBL" id="JAODUO010000741">
    <property type="protein sequence ID" value="KAK2175254.1"/>
    <property type="molecule type" value="Genomic_DNA"/>
</dbReference>
<evidence type="ECO:0000313" key="8">
    <source>
        <dbReference type="Proteomes" id="UP001209878"/>
    </source>
</evidence>
<evidence type="ECO:0000256" key="4">
    <source>
        <dbReference type="SAM" id="MobiDB-lite"/>
    </source>
</evidence>
<keyword evidence="2 6" id="KW-0732">Signal</keyword>
<proteinExistence type="predicted"/>
<dbReference type="InterPro" id="IPR032675">
    <property type="entry name" value="LRR_dom_sf"/>
</dbReference>
<dbReference type="PANTHER" id="PTHR24373">
    <property type="entry name" value="SLIT RELATED LEUCINE-RICH REPEAT NEURONAL PROTEIN"/>
    <property type="match status" value="1"/>
</dbReference>
<organism evidence="7 8">
    <name type="scientific">Ridgeia piscesae</name>
    <name type="common">Tubeworm</name>
    <dbReference type="NCBI Taxonomy" id="27915"/>
    <lineage>
        <taxon>Eukaryota</taxon>
        <taxon>Metazoa</taxon>
        <taxon>Spiralia</taxon>
        <taxon>Lophotrochozoa</taxon>
        <taxon>Annelida</taxon>
        <taxon>Polychaeta</taxon>
        <taxon>Sedentaria</taxon>
        <taxon>Canalipalpata</taxon>
        <taxon>Sabellida</taxon>
        <taxon>Siboglinidae</taxon>
        <taxon>Ridgeia</taxon>
    </lineage>
</organism>
<dbReference type="PANTHER" id="PTHR24373:SF370">
    <property type="entry name" value="FISH-LIPS, ISOFORM E"/>
    <property type="match status" value="1"/>
</dbReference>
<keyword evidence="5" id="KW-1133">Transmembrane helix</keyword>
<sequence length="718" mass="79784">MPPRAAAARRLLVFVVAIVAHGATTEGAVAPTGDQRITTSKDGCRIQPARDGVGVDVDCAGLRLGHIPDDLPRHTSRLKMRRNNIIQLDGRPFEIYTELTSLDLSRNGLEYVGANVFAGVWRLEELDLTYNHLCMNKSTFSVELFSNMKSLRRLTMTSNACSQHVEYPDEALGKLTNLEFLSLTGIPTPRLGDGFGRLTKLKTLAFGGYTCNMPILKNETFYSLRNVKLSHLALKTCRLMTLEAGALEPLSHLTTLNLACNKMVKFINVYNAIIAVKDMKLKTIVIDDVEPDAMVLSQERFAHNAFTNVERLSIRANYIMEVDVRIMRPLKMLTHLNIGYNAIIAMRPALNSSEALFTTLFGLPLDVIDTSDVFTDLTVYRHRYCFREATSEDEDPTDPTEYFFRQPPPLVDLNFTRVRPSARPSAGHMTEKEEHKRLTIPPSIQVIYADHVYAVDAARKTAKLNMSTDNDIVVLNISYNPFSAIGPIRGLHRLQLADISHCAVETITKGAFSDIRMLKYLYLNGNKIGTNGTNLKGAFDGLSSLEVLDLSGNAISQIHVSAFSSLTNLRVLSLQGNRLASVSFNISGLRHLTSLNLADNHITHIDQNITKRRDVHVIIHGNPVAVPKRKSRKNLVIVVGVLCGVGLLVALVLAVFAVRRQRSRSYLSNARQQMDDDEELLQPNELPAEEPAPSAQDGPMPGEIQLQDQQQRGEVVEN</sequence>
<evidence type="ECO:0000256" key="5">
    <source>
        <dbReference type="SAM" id="Phobius"/>
    </source>
</evidence>
<dbReference type="SMART" id="SM00365">
    <property type="entry name" value="LRR_SD22"/>
    <property type="match status" value="5"/>
</dbReference>
<dbReference type="GO" id="GO:0031012">
    <property type="term" value="C:extracellular matrix"/>
    <property type="evidence" value="ECO:0007669"/>
    <property type="project" value="TreeGrafter"/>
</dbReference>
<dbReference type="GO" id="GO:0005615">
    <property type="term" value="C:extracellular space"/>
    <property type="evidence" value="ECO:0007669"/>
    <property type="project" value="TreeGrafter"/>
</dbReference>
<evidence type="ECO:0000256" key="2">
    <source>
        <dbReference type="ARBA" id="ARBA00022729"/>
    </source>
</evidence>
<dbReference type="Pfam" id="PF13855">
    <property type="entry name" value="LRR_8"/>
    <property type="match status" value="2"/>
</dbReference>
<evidence type="ECO:0000256" key="1">
    <source>
        <dbReference type="ARBA" id="ARBA00022614"/>
    </source>
</evidence>
<comment type="caution">
    <text evidence="7">The sequence shown here is derived from an EMBL/GenBank/DDBJ whole genome shotgun (WGS) entry which is preliminary data.</text>
</comment>
<evidence type="ECO:0000256" key="3">
    <source>
        <dbReference type="ARBA" id="ARBA00022737"/>
    </source>
</evidence>
<dbReference type="Pfam" id="PF13516">
    <property type="entry name" value="LRR_6"/>
    <property type="match status" value="1"/>
</dbReference>
<name>A0AAD9NQ33_RIDPI</name>
<keyword evidence="8" id="KW-1185">Reference proteome</keyword>
<feature type="region of interest" description="Disordered" evidence="4">
    <location>
        <begin position="667"/>
        <end position="718"/>
    </location>
</feature>
<dbReference type="AlphaFoldDB" id="A0AAD9NQ33"/>
<dbReference type="PROSITE" id="PS51450">
    <property type="entry name" value="LRR"/>
    <property type="match status" value="3"/>
</dbReference>
<dbReference type="Gene3D" id="3.80.10.10">
    <property type="entry name" value="Ribonuclease Inhibitor"/>
    <property type="match status" value="2"/>
</dbReference>
<evidence type="ECO:0000313" key="7">
    <source>
        <dbReference type="EMBL" id="KAK2175254.1"/>
    </source>
</evidence>
<accession>A0AAD9NQ33</accession>
<keyword evidence="3" id="KW-0677">Repeat</keyword>
<gene>
    <name evidence="7" type="ORF">NP493_742g01038</name>
</gene>